<evidence type="ECO:0000256" key="2">
    <source>
        <dbReference type="SAM" id="MobiDB-lite"/>
    </source>
</evidence>
<feature type="region of interest" description="Disordered" evidence="2">
    <location>
        <begin position="390"/>
        <end position="459"/>
    </location>
</feature>
<proteinExistence type="predicted"/>
<feature type="compositionally biased region" description="Low complexity" evidence="2">
    <location>
        <begin position="415"/>
        <end position="444"/>
    </location>
</feature>
<feature type="compositionally biased region" description="Polar residues" evidence="2">
    <location>
        <begin position="574"/>
        <end position="591"/>
    </location>
</feature>
<dbReference type="Pfam" id="PF18760">
    <property type="entry name" value="ART-PolyVal"/>
    <property type="match status" value="1"/>
</dbReference>
<feature type="compositionally biased region" description="Low complexity" evidence="2">
    <location>
        <begin position="1182"/>
        <end position="1201"/>
    </location>
</feature>
<dbReference type="RefSeq" id="WP_399841694.1">
    <property type="nucleotide sequence ID" value="NZ_JBITWC010000003.1"/>
</dbReference>
<keyword evidence="1" id="KW-0175">Coiled coil</keyword>
<keyword evidence="7" id="KW-1185">Reference proteome</keyword>
<evidence type="ECO:0000313" key="7">
    <source>
        <dbReference type="Proteomes" id="UP001614338"/>
    </source>
</evidence>
<dbReference type="Pfam" id="PF18857">
    <property type="entry name" value="LPD38"/>
    <property type="match status" value="1"/>
</dbReference>
<dbReference type="InterPro" id="IPR041398">
    <property type="entry name" value="DdrB_dom"/>
</dbReference>
<protein>
    <submittedName>
        <fullName evidence="6">LPD38 domain-containing protein</fullName>
    </submittedName>
</protein>
<reference evidence="6 7" key="1">
    <citation type="submission" date="2024-10" db="EMBL/GenBank/DDBJ databases">
        <title>The Natural Products Discovery Center: Release of the First 8490 Sequenced Strains for Exploring Actinobacteria Biosynthetic Diversity.</title>
        <authorList>
            <person name="Kalkreuter E."/>
            <person name="Kautsar S.A."/>
            <person name="Yang D."/>
            <person name="Bader C.D."/>
            <person name="Teijaro C.N."/>
            <person name="Fluegel L."/>
            <person name="Davis C.M."/>
            <person name="Simpson J.R."/>
            <person name="Lauterbach L."/>
            <person name="Steele A.D."/>
            <person name="Gui C."/>
            <person name="Meng S."/>
            <person name="Li G."/>
            <person name="Viehrig K."/>
            <person name="Ye F."/>
            <person name="Su P."/>
            <person name="Kiefer A.F."/>
            <person name="Nichols A."/>
            <person name="Cepeda A.J."/>
            <person name="Yan W."/>
            <person name="Fan B."/>
            <person name="Jiang Y."/>
            <person name="Adhikari A."/>
            <person name="Zheng C.-J."/>
            <person name="Schuster L."/>
            <person name="Cowan T.M."/>
            <person name="Smanski M.J."/>
            <person name="Chevrette M.G."/>
            <person name="De Carvalho L.P.S."/>
            <person name="Shen B."/>
        </authorList>
    </citation>
    <scope>NUCLEOTIDE SEQUENCE [LARGE SCALE GENOMIC DNA]</scope>
    <source>
        <strain evidence="6 7">NPDC077409</strain>
    </source>
</reference>
<feature type="compositionally biased region" description="Polar residues" evidence="2">
    <location>
        <begin position="1560"/>
        <end position="1575"/>
    </location>
</feature>
<feature type="region of interest" description="Disordered" evidence="2">
    <location>
        <begin position="1378"/>
        <end position="1399"/>
    </location>
</feature>
<feature type="region of interest" description="Disordered" evidence="2">
    <location>
        <begin position="802"/>
        <end position="822"/>
    </location>
</feature>
<dbReference type="Pfam" id="PF18763">
    <property type="entry name" value="ddrB-ParB"/>
    <property type="match status" value="1"/>
</dbReference>
<feature type="compositionally biased region" description="Low complexity" evidence="2">
    <location>
        <begin position="1143"/>
        <end position="1159"/>
    </location>
</feature>
<comment type="caution">
    <text evidence="6">The sequence shown here is derived from an EMBL/GenBank/DDBJ whole genome shotgun (WGS) entry which is preliminary data.</text>
</comment>
<dbReference type="InterPro" id="IPR049522">
    <property type="entry name" value="ART-PolyVal_dom"/>
</dbReference>
<feature type="compositionally biased region" description="Low complexity" evidence="2">
    <location>
        <begin position="1457"/>
        <end position="1470"/>
    </location>
</feature>
<feature type="region of interest" description="Disordered" evidence="2">
    <location>
        <begin position="528"/>
        <end position="695"/>
    </location>
</feature>
<feature type="domain" description="ART-PolyVal-like" evidence="3">
    <location>
        <begin position="2274"/>
        <end position="2462"/>
    </location>
</feature>
<sequence>MSLLDNLRAQAPALRNVDDETLKQTLRVQPEFRAYSDEQFEALVTGTPSASTEGRNSETMTGFAGDLVDAAQMGAYNVAQGLGDFSYEYTGVGRGLGNFGREGAASQLEQMSPRAAEAIQQQIFESTGSGLWDFELGEGFNPLTIALQTASLAGEAVASGGLAGGGSRVGLSLTGKVIGRTARRNAARQGLDEAGQQAAAVQAMRDFASSRTADGVKLGTYGAVETAVNTGQIADGAYQEILAMPDEELDQSQAFAETYWQLADENPDASVDELRQQAREQLGQGAKSLVMRDPALLLTTGVLGGYGGKVLDDLVTKGTKAGSGRLGAAIRQAGVQGVTETGQGGMGQYSINTAVADIGADPTRDPMEGVAAAGLSEGLIGGVMGGGMGAVAGRPQPAPQADPAAEAARAREEAAAQGADPLGQTQAAQQAEQRAQSEQQAAEQSPEVRAQRQQQASEAGLRIQRGMADADDLQALARGSSFEGGTRLRNMRMITERAEAALEAGNIEQASRLMERAENIANNLRTALRTAGTRERPMEGELADPEQPEPIAGLLQGRQGQLPPGTGDSIRGESPSQFDARQRTQQEQADTLNRRSIGRDDVIYGEGPTRDVEAEEQARRAAFERQYGTARNTGLDGEYLGPDPLPGRPNRQGETLDGEIFRRPERLRQDTAPRIPQSGIIYGDGPTAGNANTGLDQPFERARFTDTGARNAMEGQRAQQQASAERTAQLARTRGRGQTTYLPDNTPIRTRFRVVEASELTASNSPDGRVNQRYPQELQPRDRTNANSQVQVRNIAARLNPERLGSSNDAGTGAPIIGSDGVVESGNGRTMAITTAYSQNSPQAQRYREFVRAEAERQGIDPSAVDEMQQPVLVRERVTNVDRADFARRANESTVAGMTAYEQAQADADSLTAADLQAWGPDESGDPLAASNRSFQRGFVQRLGNNEASRYTTRDGQATPELGQRMQRAVFAAAYQDPDMVEMVTEQSENMRNLAAGLQAAAADLAVARETGSREALDAIGTINDAVRLVRRSRQDGISVRELTRQTDAFTDAVPETTALLAIAINNSMRSRQAMTTAFRYIGSAVRNRAEGEANGALFADDTTNQDIFDAGFQGQNQDQRTQQRSPEGNVQPGAQRREQGAERQGQAEPAQRPQAEPAQEVDDEPLLSTYSEQELAEREQAQQQAEEAEASQQREQAQRAQADREADDFVLSGSNRPADIAESRGQNDIFGAQPASDSRTNEKPSVEQQLAEKGANIYSRLEARLKDTTDDGYSAYSESSLPLSQNERQRLRAYLRNIGANTNKGNRATSYSWETDEGAVFSVEMPSSQGGETVLRRAVESPRFQDEGDRLFQASTPAPAAGQNTDSPTAQVQQDLAYEPPTPKRRNKPLQYTGYSGEERSVRSYQEVGNFRIAKVNDSLYEVINSDGQAVSQMAGPGGAIEAAQRLGIAEQSDVAPSEASEPAAPQSERITWQRRAKNSKVWKGSNGMVIADQGFSMGGTRTPMFMVFADQSAFDAGANLATFETLSEAKKAAPGLEADAPIQEASTSEPESAEQVEQDATPTSQGGTETASLLSDIERTKDLSGSAQRQSSHEANTLKIAEALDKATVTNVASDRFLRDIESQWPEVRAQAVSRAREELGIRPDEGRTTEAAMRQAIEQAVTENPNADNETVQRAMQDAASADSYLGALSKAGLSMDAASEMIRDVRNQAMLERARNNPVPITPEMIGYEFAERAASGVHMRPDRVARYTVDGDVSHLLGVYDSMARYAKTDAQKQILNDEFTRYRDGYLQRTKSALERKGRTMSPMVTGPANFPVERNRKRMEAERKALDDLQAFDERAQKAMRKKLRNAKEDGTQATELEQARQRLQAAEEAQERMKAANKIIRSGKDVERRLVEEAGLTERQARDVLEPDYMGKTGFASFQLRNNSAAIRQARQRVAELEQLALNEQEAKTGNLATEYEFEGGRMELAIEDQRVRLVFDGVPSDEMRSRLKSRGFRWSPKNKAWQRKLTANGIAVAGDIVGIDGRAINRDLQSDPRYALGGSDTAAVQANDIRDALASSPELSDVTVIQSATELPPQSILMMALQGVNPRDVRGLFVGDQLYVIADNVDDVQEGVRTAVHEAVGHKGMRAVLGDDLDRVMLNLYRNLPNSKEGRDALREVRRDYPFLDPESRKDRITIAEEMVAHLLEKGHRPKAWQRAVAKIRELLRQLFPSVAWTYTDALALGERSREYLRKQKAEAQPAEPRFAMAGDTSSRNFKRWFGDSKMVDSNGEPTVAYHGTDGRFNEFRSGSETNGLIYFTGSTGVAAEFATGAHSFGRFNERFIAIQVAAEDHPGVLDVNTGRVDRAADPDDIEDFGQSVITDEAFLESDPSPNEIAKKIEDVFVEAQQGSNIIPVYIKMENPYGSTENPIPYQEAEKLGANWLRSQGYDGVIASEGKQGISYAVIEPTQVKSVFNQGAYGPTNPDIRYALRAKQRANFEDAFSDFTDADRAAAAKIGSRTPPQRAMAWFKERADRAGLKIRQGMVDRYASLKEMDERLYGESALGENIQRSSWVLARMSNAANGALHAMLHNGRIKLNQQERIIEMQDGDAKGLGEVLGRLGSAAEIERFMGWIAGNRAARLAQDGRENLFDLGDINAMQAWNRGQTEDGRNRQQLYKEVFDEFQQYRDDVLAVAEQSGIITSEQREMWGEEFYVPFYRLAEDDQQVSGMMATSGLSRQQAYKRLKGGSQNLNDLLQNTMMNFHHLLDASLKNQAATQAIENAKKLGMAERVPESNRDTKRSTFVMENGKKAYYEIDDPLVFTALTALAHPGMNSMAMKVMRGFKRVFTNLTTTTPQFMIANLIRDSLQASATSDVSKNAFKNVIEGGRSYKDERIRAQMLASGASFNFGHLYGNNPDELRAQLTRNMRNAKLVDGPAMVPNVLRAGWSWWNEVNNTTENLNRAAIYSQNKDKGGLRAAFESRDLIDFSAHGAWPAVRVLIDIVPFLNARIQGLDKIYRSGVKPGASVLAGAFGKGKANVTDKQAAARFWTVTGAVTMATIALYLHNQDDEEYQKLEDWQKDTYWFFRAGDQAFFIPKPFEVGAMATLAERMTEQFVDDKATGKLFAQRLGHMMTDTFSFSPVPQMMQPALDIYANYDAFTGRPIEGMGMERLSPELRRRANTSKAAEWISGALNNTVGAIGDPDKNPLALSPVQVDHLIGGYFGQVGTWAASSGDIAWRVATGVENPAQRWYEYQPVRRFYRNLGDEDRYTKYGTIFYEGLREANRAYSDANELREMGRLADAAEVATSKRDMLALRLPLNRAQRRLNTINQQVDIIRRSNLDGEVKRQRIDRLNAVKNQIQRVLGEQVQEARAR</sequence>
<feature type="coiled-coil region" evidence="1">
    <location>
        <begin position="1928"/>
        <end position="1955"/>
    </location>
</feature>
<dbReference type="Proteomes" id="UP001614338">
    <property type="component" value="Unassembled WGS sequence"/>
</dbReference>
<evidence type="ECO:0000256" key="1">
    <source>
        <dbReference type="SAM" id="Coils"/>
    </source>
</evidence>
<dbReference type="EMBL" id="JBITWC010000003">
    <property type="protein sequence ID" value="MFI8748772.1"/>
    <property type="molecule type" value="Genomic_DNA"/>
</dbReference>
<feature type="compositionally biased region" description="Basic and acidic residues" evidence="2">
    <location>
        <begin position="597"/>
        <end position="623"/>
    </location>
</feature>
<feature type="compositionally biased region" description="Basic and acidic residues" evidence="2">
    <location>
        <begin position="659"/>
        <end position="671"/>
    </location>
</feature>
<feature type="region of interest" description="Disordered" evidence="2">
    <location>
        <begin position="1543"/>
        <end position="1575"/>
    </location>
</feature>
<feature type="domain" description="Large polyvalent protein associated" evidence="5">
    <location>
        <begin position="3057"/>
        <end position="3243"/>
    </location>
</feature>
<name>A0ABW8BNH2_9GAMM</name>
<evidence type="ECO:0000259" key="4">
    <source>
        <dbReference type="Pfam" id="PF18763"/>
    </source>
</evidence>
<evidence type="ECO:0000313" key="6">
    <source>
        <dbReference type="EMBL" id="MFI8748772.1"/>
    </source>
</evidence>
<accession>A0ABW8BNH2</accession>
<dbReference type="InterPro" id="IPR040561">
    <property type="entry name" value="LPD38"/>
</dbReference>
<feature type="compositionally biased region" description="Low complexity" evidence="2">
    <location>
        <begin position="391"/>
        <end position="407"/>
    </location>
</feature>
<feature type="domain" description="DdrB-like" evidence="4">
    <location>
        <begin position="745"/>
        <end position="877"/>
    </location>
</feature>
<evidence type="ECO:0000259" key="5">
    <source>
        <dbReference type="Pfam" id="PF18857"/>
    </source>
</evidence>
<gene>
    <name evidence="6" type="ORF">ACIGG6_02030</name>
</gene>
<feature type="region of interest" description="Disordered" evidence="2">
    <location>
        <begin position="1452"/>
        <end position="1480"/>
    </location>
</feature>
<feature type="region of interest" description="Disordered" evidence="2">
    <location>
        <begin position="1116"/>
        <end position="1256"/>
    </location>
</feature>
<organism evidence="6 7">
    <name type="scientific">Vreelandella lionensis</name>
    <dbReference type="NCBI Taxonomy" id="1144478"/>
    <lineage>
        <taxon>Bacteria</taxon>
        <taxon>Pseudomonadati</taxon>
        <taxon>Pseudomonadota</taxon>
        <taxon>Gammaproteobacteria</taxon>
        <taxon>Oceanospirillales</taxon>
        <taxon>Halomonadaceae</taxon>
        <taxon>Vreelandella</taxon>
    </lineage>
</organism>
<feature type="compositionally biased region" description="Polar residues" evidence="2">
    <location>
        <begin position="717"/>
        <end position="726"/>
    </location>
</feature>
<feature type="region of interest" description="Disordered" evidence="2">
    <location>
        <begin position="712"/>
        <end position="744"/>
    </location>
</feature>
<evidence type="ECO:0000259" key="3">
    <source>
        <dbReference type="Pfam" id="PF18760"/>
    </source>
</evidence>